<evidence type="ECO:0000256" key="1">
    <source>
        <dbReference type="SAM" id="Phobius"/>
    </source>
</evidence>
<name>X1UC58_9ZZZZ</name>
<dbReference type="AlphaFoldDB" id="X1UC58"/>
<comment type="caution">
    <text evidence="2">The sequence shown here is derived from an EMBL/GenBank/DDBJ whole genome shotgun (WGS) entry which is preliminary data.</text>
</comment>
<keyword evidence="1" id="KW-1133">Transmembrane helix</keyword>
<keyword evidence="1" id="KW-0812">Transmembrane</keyword>
<feature type="transmembrane region" description="Helical" evidence="1">
    <location>
        <begin position="6"/>
        <end position="27"/>
    </location>
</feature>
<proteinExistence type="predicted"/>
<evidence type="ECO:0000313" key="2">
    <source>
        <dbReference type="EMBL" id="GAJ15103.1"/>
    </source>
</evidence>
<accession>X1UC58</accession>
<protein>
    <submittedName>
        <fullName evidence="2">Uncharacterized protein</fullName>
    </submittedName>
</protein>
<sequence length="79" mass="8693">LGYGVGYAELLFSSFPCFVFVLLFALLAVLDEDAVVAGAVLFPFFYFFGFLSQVFKGVTFYLHPESAIVTYKKSVSAPC</sequence>
<gene>
    <name evidence="2" type="ORF">S12H4_48074</name>
</gene>
<feature type="transmembrane region" description="Helical" evidence="1">
    <location>
        <begin position="34"/>
        <end position="55"/>
    </location>
</feature>
<reference evidence="2" key="1">
    <citation type="journal article" date="2014" name="Front. Microbiol.">
        <title>High frequency of phylogenetically diverse reductive dehalogenase-homologous genes in deep subseafloor sedimentary metagenomes.</title>
        <authorList>
            <person name="Kawai M."/>
            <person name="Futagami T."/>
            <person name="Toyoda A."/>
            <person name="Takaki Y."/>
            <person name="Nishi S."/>
            <person name="Hori S."/>
            <person name="Arai W."/>
            <person name="Tsubouchi T."/>
            <person name="Morono Y."/>
            <person name="Uchiyama I."/>
            <person name="Ito T."/>
            <person name="Fujiyama A."/>
            <person name="Inagaki F."/>
            <person name="Takami H."/>
        </authorList>
    </citation>
    <scope>NUCLEOTIDE SEQUENCE</scope>
    <source>
        <strain evidence="2">Expedition CK06-06</strain>
    </source>
</reference>
<keyword evidence="1" id="KW-0472">Membrane</keyword>
<feature type="non-terminal residue" evidence="2">
    <location>
        <position position="1"/>
    </location>
</feature>
<organism evidence="2">
    <name type="scientific">marine sediment metagenome</name>
    <dbReference type="NCBI Taxonomy" id="412755"/>
    <lineage>
        <taxon>unclassified sequences</taxon>
        <taxon>metagenomes</taxon>
        <taxon>ecological metagenomes</taxon>
    </lineage>
</organism>
<dbReference type="EMBL" id="BARW01029998">
    <property type="protein sequence ID" value="GAJ15103.1"/>
    <property type="molecule type" value="Genomic_DNA"/>
</dbReference>